<gene>
    <name evidence="2" type="ORF">E1832_03955</name>
</gene>
<name>A0A4R5VFF7_9RHOB</name>
<dbReference type="InterPro" id="IPR021865">
    <property type="entry name" value="Peptidase_G2"/>
</dbReference>
<protein>
    <recommendedName>
        <fullName evidence="1">Peptidase G2 IMC autoproteolytic cleavage domain-containing protein</fullName>
    </recommendedName>
</protein>
<dbReference type="Proteomes" id="UP000295301">
    <property type="component" value="Unassembled WGS sequence"/>
</dbReference>
<dbReference type="AlphaFoldDB" id="A0A4R5VFF7"/>
<sequence>MEDYEVVEWVETVTETTAETVQATEDVTRTRDVIEIVDGVAVKRTITETVQEPIFDEFPMVDEAGNDLGTHREPRMVEVERETTKEVQHSYAVDALPEGVTVPEDATRTTQQRKVLNPAYDPSIPYTPRLERPEWDAVGVIGICRVLAGQPVGPRWIRMRDVSETVEEWLVR</sequence>
<dbReference type="OrthoDB" id="564699at2"/>
<dbReference type="Pfam" id="PF11962">
    <property type="entry name" value="Peptidase_G2"/>
    <property type="match status" value="1"/>
</dbReference>
<evidence type="ECO:0000259" key="1">
    <source>
        <dbReference type="Pfam" id="PF11962"/>
    </source>
</evidence>
<accession>A0A4R5VFF7</accession>
<dbReference type="EMBL" id="SMUV01000049">
    <property type="protein sequence ID" value="TDK51193.1"/>
    <property type="molecule type" value="Genomic_DNA"/>
</dbReference>
<keyword evidence="3" id="KW-1185">Reference proteome</keyword>
<evidence type="ECO:0000313" key="2">
    <source>
        <dbReference type="EMBL" id="TDK51193.1"/>
    </source>
</evidence>
<organism evidence="2 3">
    <name type="scientific">Antarcticimicrobium luteum</name>
    <dbReference type="NCBI Taxonomy" id="2547397"/>
    <lineage>
        <taxon>Bacteria</taxon>
        <taxon>Pseudomonadati</taxon>
        <taxon>Pseudomonadota</taxon>
        <taxon>Alphaproteobacteria</taxon>
        <taxon>Rhodobacterales</taxon>
        <taxon>Paracoccaceae</taxon>
        <taxon>Antarcticimicrobium</taxon>
    </lineage>
</organism>
<feature type="domain" description="Peptidase G2 IMC autoproteolytic cleavage" evidence="1">
    <location>
        <begin position="104"/>
        <end position="147"/>
    </location>
</feature>
<evidence type="ECO:0000313" key="3">
    <source>
        <dbReference type="Proteomes" id="UP000295301"/>
    </source>
</evidence>
<proteinExistence type="predicted"/>
<comment type="caution">
    <text evidence="2">The sequence shown here is derived from an EMBL/GenBank/DDBJ whole genome shotgun (WGS) entry which is preliminary data.</text>
</comment>
<reference evidence="2 3" key="1">
    <citation type="submission" date="2019-03" db="EMBL/GenBank/DDBJ databases">
        <title>Ruegeria lutea sp. nov., a novel strain, isolated from marine sediment, the Masan Bay, South Korea.</title>
        <authorList>
            <person name="Kim J."/>
            <person name="Kim D.-Y."/>
            <person name="Lee S.-S."/>
        </authorList>
    </citation>
    <scope>NUCLEOTIDE SEQUENCE [LARGE SCALE GENOMIC DNA]</scope>
    <source>
        <strain evidence="2 3">318-1</strain>
    </source>
</reference>